<keyword evidence="1" id="KW-0732">Signal</keyword>
<dbReference type="AlphaFoldDB" id="A0AAE1APH6"/>
<gene>
    <name evidence="2" type="ORF">RRG08_055522</name>
</gene>
<evidence type="ECO:0000313" key="2">
    <source>
        <dbReference type="EMBL" id="KAK3791498.1"/>
    </source>
</evidence>
<organism evidence="2 3">
    <name type="scientific">Elysia crispata</name>
    <name type="common">lettuce slug</name>
    <dbReference type="NCBI Taxonomy" id="231223"/>
    <lineage>
        <taxon>Eukaryota</taxon>
        <taxon>Metazoa</taxon>
        <taxon>Spiralia</taxon>
        <taxon>Lophotrochozoa</taxon>
        <taxon>Mollusca</taxon>
        <taxon>Gastropoda</taxon>
        <taxon>Heterobranchia</taxon>
        <taxon>Euthyneura</taxon>
        <taxon>Panpulmonata</taxon>
        <taxon>Sacoglossa</taxon>
        <taxon>Placobranchoidea</taxon>
        <taxon>Plakobranchidae</taxon>
        <taxon>Elysia</taxon>
    </lineage>
</organism>
<accession>A0AAE1APH6</accession>
<feature type="chain" id="PRO_5042130311" description="Secreted protein" evidence="1">
    <location>
        <begin position="26"/>
        <end position="85"/>
    </location>
</feature>
<sequence>MGKGQVLACCSSSILLFFSSQMGLAVEVPQAERPCLASSYSATSVSATMRTAIRNDSCRVDMTFTKIVWTHGSRPMQLALCVGRK</sequence>
<name>A0AAE1APH6_9GAST</name>
<evidence type="ECO:0000256" key="1">
    <source>
        <dbReference type="SAM" id="SignalP"/>
    </source>
</evidence>
<feature type="signal peptide" evidence="1">
    <location>
        <begin position="1"/>
        <end position="25"/>
    </location>
</feature>
<comment type="caution">
    <text evidence="2">The sequence shown here is derived from an EMBL/GenBank/DDBJ whole genome shotgun (WGS) entry which is preliminary data.</text>
</comment>
<evidence type="ECO:0000313" key="3">
    <source>
        <dbReference type="Proteomes" id="UP001283361"/>
    </source>
</evidence>
<dbReference type="EMBL" id="JAWDGP010001470">
    <property type="protein sequence ID" value="KAK3791498.1"/>
    <property type="molecule type" value="Genomic_DNA"/>
</dbReference>
<protein>
    <recommendedName>
        <fullName evidence="4">Secreted protein</fullName>
    </recommendedName>
</protein>
<dbReference type="Proteomes" id="UP001283361">
    <property type="component" value="Unassembled WGS sequence"/>
</dbReference>
<reference evidence="2" key="1">
    <citation type="journal article" date="2023" name="G3 (Bethesda)">
        <title>A reference genome for the long-term kleptoplast-retaining sea slug Elysia crispata morphotype clarki.</title>
        <authorList>
            <person name="Eastman K.E."/>
            <person name="Pendleton A.L."/>
            <person name="Shaikh M.A."/>
            <person name="Suttiyut T."/>
            <person name="Ogas R."/>
            <person name="Tomko P."/>
            <person name="Gavelis G."/>
            <person name="Widhalm J.R."/>
            <person name="Wisecaver J.H."/>
        </authorList>
    </citation>
    <scope>NUCLEOTIDE SEQUENCE</scope>
    <source>
        <strain evidence="2">ECLA1</strain>
    </source>
</reference>
<proteinExistence type="predicted"/>
<evidence type="ECO:0008006" key="4">
    <source>
        <dbReference type="Google" id="ProtNLM"/>
    </source>
</evidence>
<keyword evidence="3" id="KW-1185">Reference proteome</keyword>